<dbReference type="PROSITE" id="PS51257">
    <property type="entry name" value="PROKAR_LIPOPROTEIN"/>
    <property type="match status" value="1"/>
</dbReference>
<dbReference type="RefSeq" id="WP_058582292.1">
    <property type="nucleotide sequence ID" value="NZ_LOPU01000029.1"/>
</dbReference>
<dbReference type="STRING" id="1514971.AUR64_15190"/>
<name>A0A0W1R6S1_9EURY</name>
<dbReference type="InterPro" id="IPR055959">
    <property type="entry name" value="DUF7537"/>
</dbReference>
<dbReference type="Proteomes" id="UP000054387">
    <property type="component" value="Unassembled WGS sequence"/>
</dbReference>
<dbReference type="OrthoDB" id="307727at2157"/>
<proteinExistence type="predicted"/>
<reference evidence="1 2" key="1">
    <citation type="submission" date="2015-12" db="EMBL/GenBank/DDBJ databases">
        <title>Haloprofundus marisrubri gen. nov., sp. nov., an extremely halophilic archaeon isolated from the Discovery deep brine-seawater interface in the Red Sea.</title>
        <authorList>
            <person name="Zhang G."/>
            <person name="Stingl U."/>
            <person name="Rashid M."/>
        </authorList>
    </citation>
    <scope>NUCLEOTIDE SEQUENCE [LARGE SCALE GENOMIC DNA]</scope>
    <source>
        <strain evidence="1 2">SB9</strain>
    </source>
</reference>
<organism evidence="1 2">
    <name type="scientific">Haloprofundus marisrubri</name>
    <dbReference type="NCBI Taxonomy" id="1514971"/>
    <lineage>
        <taxon>Archaea</taxon>
        <taxon>Methanobacteriati</taxon>
        <taxon>Methanobacteriota</taxon>
        <taxon>Stenosarchaea group</taxon>
        <taxon>Halobacteria</taxon>
        <taxon>Halobacteriales</taxon>
        <taxon>Haloferacaceae</taxon>
        <taxon>Haloprofundus</taxon>
    </lineage>
</organism>
<comment type="caution">
    <text evidence="1">The sequence shown here is derived from an EMBL/GenBank/DDBJ whole genome shotgun (WGS) entry which is preliminary data.</text>
</comment>
<accession>A0A0W1R6S1</accession>
<sequence>MSSKAVPLAVALLLLLSGCGGLFGETTPTPPSENRTNDSAKWLTPGLTSAGVENAETLARTHRDALRSQSRTTTLTRTYRAENGTAVANTSSVTRAAAGRGGQLVESEASGPARSRVAYFSDSTVVWYDSSTSELATRTESDSGEIRYSYRQGNRERLPTPDGTYTERLYEVFSSTNLTVAPETVDSSVHRLEGSTSQLRLDGEQLSNVTFTARVDYTGVVRSYELRYETDRGGLPVRVVERFRVSDVGSTDVERPDWVETAENRSSRSASV</sequence>
<evidence type="ECO:0000313" key="1">
    <source>
        <dbReference type="EMBL" id="KTG09139.1"/>
    </source>
</evidence>
<dbReference type="Pfam" id="PF24381">
    <property type="entry name" value="DUF7537"/>
    <property type="match status" value="1"/>
</dbReference>
<dbReference type="EMBL" id="LOPU01000029">
    <property type="protein sequence ID" value="KTG09139.1"/>
    <property type="molecule type" value="Genomic_DNA"/>
</dbReference>
<dbReference type="AlphaFoldDB" id="A0A0W1R6S1"/>
<gene>
    <name evidence="1" type="ORF">AUR64_15190</name>
</gene>
<evidence type="ECO:0000313" key="2">
    <source>
        <dbReference type="Proteomes" id="UP000054387"/>
    </source>
</evidence>
<protein>
    <submittedName>
        <fullName evidence="1">Uncharacterized protein</fullName>
    </submittedName>
</protein>
<keyword evidence="2" id="KW-1185">Reference proteome</keyword>